<dbReference type="SUPFAM" id="SSF53335">
    <property type="entry name" value="S-adenosyl-L-methionine-dependent methyltransferases"/>
    <property type="match status" value="1"/>
</dbReference>
<dbReference type="Gene3D" id="3.40.50.150">
    <property type="entry name" value="Vaccinia Virus protein VP39"/>
    <property type="match status" value="1"/>
</dbReference>
<dbReference type="Proteomes" id="UP000078090">
    <property type="component" value="Unassembled WGS sequence"/>
</dbReference>
<dbReference type="CDD" id="cd02440">
    <property type="entry name" value="AdoMet_MTases"/>
    <property type="match status" value="1"/>
</dbReference>
<evidence type="ECO:0000313" key="2">
    <source>
        <dbReference type="Proteomes" id="UP000078090"/>
    </source>
</evidence>
<dbReference type="AlphaFoldDB" id="A0A177M6U7"/>
<dbReference type="PANTHER" id="PTHR43861">
    <property type="entry name" value="TRANS-ACONITATE 2-METHYLTRANSFERASE-RELATED"/>
    <property type="match status" value="1"/>
</dbReference>
<dbReference type="EMBL" id="LUUG01000093">
    <property type="protein sequence ID" value="OAI01095.1"/>
    <property type="molecule type" value="Genomic_DNA"/>
</dbReference>
<evidence type="ECO:0000313" key="1">
    <source>
        <dbReference type="EMBL" id="OAI01095.1"/>
    </source>
</evidence>
<reference evidence="1 2" key="1">
    <citation type="submission" date="2016-03" db="EMBL/GenBank/DDBJ databases">
        <authorList>
            <person name="Ploux O."/>
        </authorList>
    </citation>
    <scope>NUCLEOTIDE SEQUENCE [LARGE SCALE GENOMIC DNA]</scope>
    <source>
        <strain evidence="1 2">R-45363</strain>
    </source>
</reference>
<dbReference type="Pfam" id="PF13489">
    <property type="entry name" value="Methyltransf_23"/>
    <property type="match status" value="1"/>
</dbReference>
<protein>
    <recommendedName>
        <fullName evidence="3">Methyltransferase type 11</fullName>
    </recommendedName>
</protein>
<dbReference type="InterPro" id="IPR029063">
    <property type="entry name" value="SAM-dependent_MTases_sf"/>
</dbReference>
<name>A0A177M6U7_METMH</name>
<sequence>MMFGTRETFEYFQCNTCGCLQISEIPKDLAKYYPSDYAPHTQPETYKVHTNWFIGAMQKQRCRTALFDKHHKLNSFLKRFVDLPKAIHEKPSSISSVGEIIRTAGISSFGQPILDVGCGIYPYWLSCLEKLGFTELSGVDPLISCDQAYDRIKVFKSELRDIPGKFSLITLHHSLEHIFDQNEMFTEIEKHLLPDGVCLVRIPIFPSKVWEEYGTNWVELDAPRHFYLHSLKSIKMLANKAGLEIFDTQYDTTAFEFYGSEMYTRDIPLTEKCSPFFNENSSLFTEEQMNKFKARANEVNESKQAGRAAFFIRKKN</sequence>
<evidence type="ECO:0008006" key="3">
    <source>
        <dbReference type="Google" id="ProtNLM"/>
    </source>
</evidence>
<gene>
    <name evidence="1" type="ORF">A1332_03390</name>
</gene>
<accession>A0A177M6U7</accession>
<proteinExistence type="predicted"/>
<comment type="caution">
    <text evidence="1">The sequence shown here is derived from an EMBL/GenBank/DDBJ whole genome shotgun (WGS) entry which is preliminary data.</text>
</comment>
<organism evidence="1 2">
    <name type="scientific">Methylomonas methanica</name>
    <dbReference type="NCBI Taxonomy" id="421"/>
    <lineage>
        <taxon>Bacteria</taxon>
        <taxon>Pseudomonadati</taxon>
        <taxon>Pseudomonadota</taxon>
        <taxon>Gammaproteobacteria</taxon>
        <taxon>Methylococcales</taxon>
        <taxon>Methylococcaceae</taxon>
        <taxon>Methylomonas</taxon>
    </lineage>
</organism>